<feature type="region of interest" description="Disordered" evidence="3">
    <location>
        <begin position="1008"/>
        <end position="1032"/>
    </location>
</feature>
<dbReference type="AlphaFoldDB" id="A0ABD2JNZ8"/>
<dbReference type="Proteomes" id="UP001620626">
    <property type="component" value="Unassembled WGS sequence"/>
</dbReference>
<feature type="compositionally biased region" description="Low complexity" evidence="3">
    <location>
        <begin position="922"/>
        <end position="931"/>
    </location>
</feature>
<name>A0ABD2JNZ8_9BILA</name>
<dbReference type="Gene3D" id="3.40.50.2000">
    <property type="entry name" value="Glycogen Phosphorylase B"/>
    <property type="match status" value="3"/>
</dbReference>
<feature type="compositionally biased region" description="Pro residues" evidence="3">
    <location>
        <begin position="858"/>
        <end position="867"/>
    </location>
</feature>
<evidence type="ECO:0000313" key="6">
    <source>
        <dbReference type="EMBL" id="KAL3092341.1"/>
    </source>
</evidence>
<feature type="compositionally biased region" description="Pro residues" evidence="3">
    <location>
        <begin position="932"/>
        <end position="947"/>
    </location>
</feature>
<evidence type="ECO:0000256" key="4">
    <source>
        <dbReference type="SAM" id="Phobius"/>
    </source>
</evidence>
<dbReference type="PANTHER" id="PTHR24637">
    <property type="entry name" value="COLLAGEN"/>
    <property type="match status" value="1"/>
</dbReference>
<keyword evidence="7" id="KW-1185">Reference proteome</keyword>
<keyword evidence="4" id="KW-0812">Transmembrane</keyword>
<keyword evidence="1" id="KW-0328">Glycosyltransferase</keyword>
<evidence type="ECO:0000313" key="7">
    <source>
        <dbReference type="Proteomes" id="UP001620626"/>
    </source>
</evidence>
<dbReference type="Pfam" id="PF01484">
    <property type="entry name" value="Col_cuticle_N"/>
    <property type="match status" value="1"/>
</dbReference>
<feature type="compositionally biased region" description="Polar residues" evidence="3">
    <location>
        <begin position="958"/>
        <end position="967"/>
    </location>
</feature>
<dbReference type="InterPro" id="IPR001296">
    <property type="entry name" value="Glyco_trans_1"/>
</dbReference>
<keyword evidence="2" id="KW-0677">Repeat</keyword>
<accession>A0ABD2JNZ8</accession>
<organism evidence="6 7">
    <name type="scientific">Heterodera trifolii</name>
    <dbReference type="NCBI Taxonomy" id="157864"/>
    <lineage>
        <taxon>Eukaryota</taxon>
        <taxon>Metazoa</taxon>
        <taxon>Ecdysozoa</taxon>
        <taxon>Nematoda</taxon>
        <taxon>Chromadorea</taxon>
        <taxon>Rhabditida</taxon>
        <taxon>Tylenchina</taxon>
        <taxon>Tylenchomorpha</taxon>
        <taxon>Tylenchoidea</taxon>
        <taxon>Heteroderidae</taxon>
        <taxon>Heteroderinae</taxon>
        <taxon>Heterodera</taxon>
    </lineage>
</organism>
<feature type="transmembrane region" description="Helical" evidence="4">
    <location>
        <begin position="1063"/>
        <end position="1085"/>
    </location>
</feature>
<dbReference type="InterPro" id="IPR002486">
    <property type="entry name" value="Col_cuticle_N"/>
</dbReference>
<dbReference type="SMART" id="SM01088">
    <property type="entry name" value="Col_cuticle_N"/>
    <property type="match status" value="1"/>
</dbReference>
<dbReference type="Pfam" id="PF01391">
    <property type="entry name" value="Collagen"/>
    <property type="match status" value="1"/>
</dbReference>
<dbReference type="GO" id="GO:0016757">
    <property type="term" value="F:glycosyltransferase activity"/>
    <property type="evidence" value="ECO:0007669"/>
    <property type="project" value="UniProtKB-KW"/>
</dbReference>
<dbReference type="Pfam" id="PF00534">
    <property type="entry name" value="Glycos_transf_1"/>
    <property type="match status" value="1"/>
</dbReference>
<dbReference type="InterPro" id="IPR028098">
    <property type="entry name" value="Glyco_trans_4-like_N"/>
</dbReference>
<proteinExistence type="predicted"/>
<feature type="transmembrane region" description="Helical" evidence="4">
    <location>
        <begin position="777"/>
        <end position="800"/>
    </location>
</feature>
<comment type="caution">
    <text evidence="6">The sequence shown here is derived from an EMBL/GenBank/DDBJ whole genome shotgun (WGS) entry which is preliminary data.</text>
</comment>
<feature type="compositionally biased region" description="Gly residues" evidence="3">
    <location>
        <begin position="868"/>
        <end position="883"/>
    </location>
</feature>
<keyword evidence="1" id="KW-0808">Transferase</keyword>
<protein>
    <recommendedName>
        <fullName evidence="5">Nematode cuticle collagen N-terminal domain-containing protein</fullName>
    </recommendedName>
</protein>
<evidence type="ECO:0000256" key="2">
    <source>
        <dbReference type="ARBA" id="ARBA00022737"/>
    </source>
</evidence>
<keyword evidence="4" id="KW-1133">Transmembrane helix</keyword>
<evidence type="ECO:0000256" key="1">
    <source>
        <dbReference type="ARBA" id="ARBA00022676"/>
    </source>
</evidence>
<dbReference type="SUPFAM" id="SSF53756">
    <property type="entry name" value="UDP-Glycosyltransferase/glycogen phosphorylase"/>
    <property type="match status" value="2"/>
</dbReference>
<feature type="region of interest" description="Disordered" evidence="3">
    <location>
        <begin position="858"/>
        <end position="992"/>
    </location>
</feature>
<feature type="domain" description="Nematode cuticle collagen N-terminal" evidence="5">
    <location>
        <begin position="776"/>
        <end position="828"/>
    </location>
</feature>
<gene>
    <name evidence="6" type="ORF">niasHT_028578</name>
</gene>
<dbReference type="EMBL" id="JBICBT010000923">
    <property type="protein sequence ID" value="KAL3092341.1"/>
    <property type="molecule type" value="Genomic_DNA"/>
</dbReference>
<sequence>MGAEKRVAWHCRQRGYYCQGISGISKMEALQALALARQRSHLNYTSLFFTSPRFIMAYTAALLRLLVTISYCNGAGATKPAEESDQDAVPSAHQGAAFGANSALAFIKMLPNPLLLAPLLIKKSDSAVSSPSSLDKFPGSMSSASDPEDLTFPSSIRRSPISDVDDLSPPHPLISDHSFARAFKPLRIAIIAPLHQSVPPKPGKYSEKSQKLITPKHEFDNDAEKIAKTVNELVEGLVARGHQVTLFASPDSNTSAHLITDASYCAFRHKRVVPGIFNHPYRWMFEQVRRRADKFDILHFHTFEHLPHIDDFVAKTVTTLYDQPADGKVTEMNPLAELYPNVPIVVRDELKEQVSAHWKNVIGTVTEDESEDLTTQYEQIYEKLLAQQSKIKWENVQQKVKKADKQKLCQKAVNGQKLKILVVSSPIFDTLPPKKAGGTEIMIYALTESLVKLGHDVTLLALSGSETSAKLFEIPFKTNPWACKDNWVKCQLPVIYNQEMVKRHAHEYDIVHFHDPDVPHISISEEQQRLTPIVLDLNWVGSVHNGINLDEFKFVEVPKQQQPYLAWMGRMIPDKGVDVAIKFAIEAGMKLKIAAQIVDDHRKWWMKRILPLTNEKHADLIEYVGEIGPEQRNDFLGNATAFLFTPKWDEPFGLGMIEAMATGTPVIAIQRGAVGEIVIDDVNGVTFDYEDNQMIFDFINVKQLIARVSKLNRAKIRQIVEQRWSLEQMSKNYGEEKWEKDNNSVAVQSTAAAEEETKMADFDKHAAQREAESLRTLAFFGVCLSTVATVIAVLSVPFAYQHFQQIGAQMQNDVDFCKMRSGNMWREVTRTQAYSKVTHDSRHKRHAGGCCGCGVSPPGLPGPPGPQGQPGGDGQPGGSGQPGTPGQAAPRPYPPSGGCVPQCDAAQPGLPGPPGPPGPEGQPGQPGQSAPPASPGRPGQPGPPGPDGQPGNPGESGQPGQPRQNSARVRPSSDRLARKDPLASLDSPARMDSPASLAARALKDTLATAETPAHRATREALASPDSSEHREPVANATIAHRPAPPPATDQCDQSTIENWRSPLMITEAVVALLCLIIFPILLTFLKH</sequence>
<keyword evidence="4" id="KW-0472">Membrane</keyword>
<feature type="compositionally biased region" description="Basic and acidic residues" evidence="3">
    <location>
        <begin position="971"/>
        <end position="981"/>
    </location>
</feature>
<feature type="compositionally biased region" description="Pro residues" evidence="3">
    <location>
        <begin position="910"/>
        <end position="920"/>
    </location>
</feature>
<evidence type="ECO:0000259" key="5">
    <source>
        <dbReference type="SMART" id="SM01088"/>
    </source>
</evidence>
<dbReference type="CDD" id="cd03802">
    <property type="entry name" value="GT4_AviGT4-like"/>
    <property type="match status" value="1"/>
</dbReference>
<reference evidence="6 7" key="1">
    <citation type="submission" date="2024-10" db="EMBL/GenBank/DDBJ databases">
        <authorList>
            <person name="Kim D."/>
        </authorList>
    </citation>
    <scope>NUCLEOTIDE SEQUENCE [LARGE SCALE GENOMIC DNA]</scope>
    <source>
        <strain evidence="6">BH-2024</strain>
    </source>
</reference>
<feature type="region of interest" description="Disordered" evidence="3">
    <location>
        <begin position="132"/>
        <end position="155"/>
    </location>
</feature>
<evidence type="ECO:0000256" key="3">
    <source>
        <dbReference type="SAM" id="MobiDB-lite"/>
    </source>
</evidence>
<dbReference type="Pfam" id="PF13439">
    <property type="entry name" value="Glyco_transf_4"/>
    <property type="match status" value="2"/>
</dbReference>
<dbReference type="InterPro" id="IPR008160">
    <property type="entry name" value="Collagen"/>
</dbReference>
<dbReference type="PANTHER" id="PTHR24637:SF377">
    <property type="entry name" value="COLLAGEN TYPE IX ALPHA 1 CHAIN"/>
    <property type="match status" value="1"/>
</dbReference>